<dbReference type="Proteomes" id="UP000607559">
    <property type="component" value="Unassembled WGS sequence"/>
</dbReference>
<dbReference type="AlphaFoldDB" id="A0A8J2UEE9"/>
<dbReference type="InterPro" id="IPR003362">
    <property type="entry name" value="Bact_transf"/>
</dbReference>
<dbReference type="PANTHER" id="PTHR30576:SF0">
    <property type="entry name" value="UNDECAPRENYL-PHOSPHATE N-ACETYLGALACTOSAMINYL 1-PHOSPHATE TRANSFERASE-RELATED"/>
    <property type="match status" value="1"/>
</dbReference>
<dbReference type="GO" id="GO:0016780">
    <property type="term" value="F:phosphotransferase activity, for other substituted phosphate groups"/>
    <property type="evidence" value="ECO:0007669"/>
    <property type="project" value="TreeGrafter"/>
</dbReference>
<dbReference type="PANTHER" id="PTHR30576">
    <property type="entry name" value="COLANIC BIOSYNTHESIS UDP-GLUCOSE LIPID CARRIER TRANSFERASE"/>
    <property type="match status" value="1"/>
</dbReference>
<evidence type="ECO:0000256" key="1">
    <source>
        <dbReference type="ARBA" id="ARBA00006464"/>
    </source>
</evidence>
<organism evidence="3 4">
    <name type="scientific">Puia dinghuensis</name>
    <dbReference type="NCBI Taxonomy" id="1792502"/>
    <lineage>
        <taxon>Bacteria</taxon>
        <taxon>Pseudomonadati</taxon>
        <taxon>Bacteroidota</taxon>
        <taxon>Chitinophagia</taxon>
        <taxon>Chitinophagales</taxon>
        <taxon>Chitinophagaceae</taxon>
        <taxon>Puia</taxon>
    </lineage>
</organism>
<reference evidence="3" key="2">
    <citation type="submission" date="2020-09" db="EMBL/GenBank/DDBJ databases">
        <authorList>
            <person name="Sun Q."/>
            <person name="Zhou Y."/>
        </authorList>
    </citation>
    <scope>NUCLEOTIDE SEQUENCE</scope>
    <source>
        <strain evidence="3">CGMCC 1.15448</strain>
    </source>
</reference>
<evidence type="ECO:0000259" key="2">
    <source>
        <dbReference type="Pfam" id="PF02397"/>
    </source>
</evidence>
<proteinExistence type="inferred from homology"/>
<accession>A0A8J2UEE9</accession>
<gene>
    <name evidence="3" type="ORF">GCM10011511_32080</name>
</gene>
<reference evidence="3" key="1">
    <citation type="journal article" date="2014" name="Int. J. Syst. Evol. Microbiol.">
        <title>Complete genome sequence of Corynebacterium casei LMG S-19264T (=DSM 44701T), isolated from a smear-ripened cheese.</title>
        <authorList>
            <consortium name="US DOE Joint Genome Institute (JGI-PGF)"/>
            <person name="Walter F."/>
            <person name="Albersmeier A."/>
            <person name="Kalinowski J."/>
            <person name="Ruckert C."/>
        </authorList>
    </citation>
    <scope>NUCLEOTIDE SEQUENCE</scope>
    <source>
        <strain evidence="3">CGMCC 1.15448</strain>
    </source>
</reference>
<protein>
    <recommendedName>
        <fullName evidence="2">Bacterial sugar transferase domain-containing protein</fullName>
    </recommendedName>
</protein>
<feature type="domain" description="Bacterial sugar transferase" evidence="2">
    <location>
        <begin position="1"/>
        <end position="128"/>
    </location>
</feature>
<name>A0A8J2UEE9_9BACT</name>
<keyword evidence="4" id="KW-1185">Reference proteome</keyword>
<evidence type="ECO:0000313" key="3">
    <source>
        <dbReference type="EMBL" id="GGB06252.1"/>
    </source>
</evidence>
<evidence type="ECO:0000313" key="4">
    <source>
        <dbReference type="Proteomes" id="UP000607559"/>
    </source>
</evidence>
<dbReference type="EMBL" id="BMJC01000003">
    <property type="protein sequence ID" value="GGB06252.1"/>
    <property type="molecule type" value="Genomic_DNA"/>
</dbReference>
<dbReference type="Pfam" id="PF02397">
    <property type="entry name" value="Bac_transf"/>
    <property type="match status" value="1"/>
</dbReference>
<comment type="similarity">
    <text evidence="1">Belongs to the bacterial sugar transferase family.</text>
</comment>
<sequence length="158" mass="18288">MYVNAEANTKQATDDDPRITRMGRFLRKSNLDELPQFLNVLVGQMSIVGPRPHMYKDCASFSRVVDSYKLRNLMKPGITGLAQVKGYRGPAQSFDKIFRRYQWDAFYVRNANFWLDLRIVHFTAMQTFSYILSKFIIIDDVPTPTLAGELIEPKNMLN</sequence>
<comment type="caution">
    <text evidence="3">The sequence shown here is derived from an EMBL/GenBank/DDBJ whole genome shotgun (WGS) entry which is preliminary data.</text>
</comment>